<dbReference type="InterPro" id="IPR032432">
    <property type="entry name" value="Radical_SAM_C"/>
</dbReference>
<evidence type="ECO:0000313" key="8">
    <source>
        <dbReference type="EMBL" id="HHH14221.1"/>
    </source>
</evidence>
<evidence type="ECO:0000259" key="6">
    <source>
        <dbReference type="Pfam" id="PF00583"/>
    </source>
</evidence>
<feature type="domain" description="Radical SAM C-terminal extension" evidence="7">
    <location>
        <begin position="8"/>
        <end position="85"/>
    </location>
</feature>
<keyword evidence="3" id="KW-0479">Metal-binding</keyword>
<dbReference type="Pfam" id="PF00583">
    <property type="entry name" value="Acetyltransf_1"/>
    <property type="match status" value="1"/>
</dbReference>
<dbReference type="GO" id="GO:0051539">
    <property type="term" value="F:4 iron, 4 sulfur cluster binding"/>
    <property type="evidence" value="ECO:0007669"/>
    <property type="project" value="UniProtKB-KW"/>
</dbReference>
<dbReference type="InterPro" id="IPR016181">
    <property type="entry name" value="Acyl_CoA_acyltransferase"/>
</dbReference>
<name>A0A7V5MH46_UNCKA</name>
<organism evidence="8">
    <name type="scientific">candidate division WWE3 bacterium</name>
    <dbReference type="NCBI Taxonomy" id="2053526"/>
    <lineage>
        <taxon>Bacteria</taxon>
        <taxon>Katanobacteria</taxon>
    </lineage>
</organism>
<dbReference type="InterPro" id="IPR000182">
    <property type="entry name" value="GNAT_dom"/>
</dbReference>
<dbReference type="CDD" id="cd04301">
    <property type="entry name" value="NAT_SF"/>
    <property type="match status" value="1"/>
</dbReference>
<keyword evidence="4" id="KW-0408">Iron</keyword>
<evidence type="ECO:0000256" key="5">
    <source>
        <dbReference type="ARBA" id="ARBA00023014"/>
    </source>
</evidence>
<dbReference type="PANTHER" id="PTHR11135:SF0">
    <property type="entry name" value="ELONGATOR COMPLEX PROTEIN 3"/>
    <property type="match status" value="1"/>
</dbReference>
<keyword evidence="5" id="KW-0411">Iron-sulfur</keyword>
<dbReference type="PANTHER" id="PTHR11135">
    <property type="entry name" value="HISTONE ACETYLTRANSFERASE-RELATED"/>
    <property type="match status" value="1"/>
</dbReference>
<dbReference type="AlphaFoldDB" id="A0A7V5MH46"/>
<evidence type="ECO:0000256" key="1">
    <source>
        <dbReference type="ARBA" id="ARBA00022485"/>
    </source>
</evidence>
<dbReference type="Gene3D" id="3.40.630.30">
    <property type="match status" value="1"/>
</dbReference>
<dbReference type="Pfam" id="PF16199">
    <property type="entry name" value="Radical_SAM_C"/>
    <property type="match status" value="1"/>
</dbReference>
<dbReference type="GO" id="GO:0002926">
    <property type="term" value="P:tRNA wobble base 5-methoxycarbonylmethyl-2-thiouridinylation"/>
    <property type="evidence" value="ECO:0007669"/>
    <property type="project" value="TreeGrafter"/>
</dbReference>
<evidence type="ECO:0000259" key="7">
    <source>
        <dbReference type="Pfam" id="PF16199"/>
    </source>
</evidence>
<reference evidence="8" key="1">
    <citation type="journal article" date="2020" name="mSystems">
        <title>Genome- and Community-Level Interaction Insights into Carbon Utilization and Element Cycling Functions of Hydrothermarchaeota in Hydrothermal Sediment.</title>
        <authorList>
            <person name="Zhou Z."/>
            <person name="Liu Y."/>
            <person name="Xu W."/>
            <person name="Pan J."/>
            <person name="Luo Z.H."/>
            <person name="Li M."/>
        </authorList>
    </citation>
    <scope>NUCLEOTIDE SEQUENCE [LARGE SCALE GENOMIC DNA]</scope>
    <source>
        <strain evidence="8">HyVt-517</strain>
    </source>
</reference>
<feature type="domain" description="N-acetyltransferase" evidence="6">
    <location>
        <begin position="128"/>
        <end position="224"/>
    </location>
</feature>
<dbReference type="SUPFAM" id="SSF55729">
    <property type="entry name" value="Acyl-CoA N-acyltransferases (Nat)"/>
    <property type="match status" value="1"/>
</dbReference>
<evidence type="ECO:0000256" key="3">
    <source>
        <dbReference type="ARBA" id="ARBA00022723"/>
    </source>
</evidence>
<evidence type="ECO:0000256" key="4">
    <source>
        <dbReference type="ARBA" id="ARBA00023004"/>
    </source>
</evidence>
<dbReference type="EMBL" id="DRNS01000057">
    <property type="protein sequence ID" value="HHH14221.1"/>
    <property type="molecule type" value="Genomic_DNA"/>
</dbReference>
<keyword evidence="1" id="KW-0004">4Fe-4S</keyword>
<dbReference type="GO" id="GO:0016747">
    <property type="term" value="F:acyltransferase activity, transferring groups other than amino-acyl groups"/>
    <property type="evidence" value="ECO:0007669"/>
    <property type="project" value="InterPro"/>
</dbReference>
<comment type="caution">
    <text evidence="8">The sequence shown here is derived from an EMBL/GenBank/DDBJ whole genome shotgun (WGS) entry which is preliminary data.</text>
</comment>
<keyword evidence="2" id="KW-0949">S-adenosyl-L-methionine</keyword>
<dbReference type="GO" id="GO:0005737">
    <property type="term" value="C:cytoplasm"/>
    <property type="evidence" value="ECO:0007669"/>
    <property type="project" value="TreeGrafter"/>
</dbReference>
<dbReference type="GO" id="GO:0046872">
    <property type="term" value="F:metal ion binding"/>
    <property type="evidence" value="ECO:0007669"/>
    <property type="project" value="UniProtKB-KW"/>
</dbReference>
<sequence length="236" mass="27095">FTNINLRPDELKVYPCSLIEGTDLVRLYKKGLWKPYSKKDLLSVLRFSYLNTPRYCRISRMIRDIPSTDILVGNKETNFRQTVEGSILKSSLNTPVEIRSREVKDASFKHTAIKLKKTSYKTGVSTEYFLEYILPNNKLLGFLRLSLPKGKELVPELKDASIIREVHVYGVALSLSSVNKEVQHLGLGKSLIQEAEKISRGYNYKKICVISAIGTRGYYRKQGYKDGVLYQYKKLK</sequence>
<evidence type="ECO:0000256" key="2">
    <source>
        <dbReference type="ARBA" id="ARBA00022691"/>
    </source>
</evidence>
<proteinExistence type="predicted"/>
<dbReference type="Proteomes" id="UP000886106">
    <property type="component" value="Unassembled WGS sequence"/>
</dbReference>
<protein>
    <submittedName>
        <fullName evidence="8">GNAT family N-acetyltransferase</fullName>
    </submittedName>
</protein>
<feature type="non-terminal residue" evidence="8">
    <location>
        <position position="1"/>
    </location>
</feature>
<accession>A0A7V5MH46</accession>
<gene>
    <name evidence="8" type="ORF">ENJ78_00755</name>
</gene>
<dbReference type="InterPro" id="IPR039661">
    <property type="entry name" value="ELP3"/>
</dbReference>